<organism evidence="3 4">
    <name type="scientific">Tanacetum coccineum</name>
    <dbReference type="NCBI Taxonomy" id="301880"/>
    <lineage>
        <taxon>Eukaryota</taxon>
        <taxon>Viridiplantae</taxon>
        <taxon>Streptophyta</taxon>
        <taxon>Embryophyta</taxon>
        <taxon>Tracheophyta</taxon>
        <taxon>Spermatophyta</taxon>
        <taxon>Magnoliopsida</taxon>
        <taxon>eudicotyledons</taxon>
        <taxon>Gunneridae</taxon>
        <taxon>Pentapetalae</taxon>
        <taxon>asterids</taxon>
        <taxon>campanulids</taxon>
        <taxon>Asterales</taxon>
        <taxon>Asteraceae</taxon>
        <taxon>Asteroideae</taxon>
        <taxon>Anthemideae</taxon>
        <taxon>Anthemidinae</taxon>
        <taxon>Tanacetum</taxon>
    </lineage>
</organism>
<feature type="domain" description="Tf2-1-like SH3-like" evidence="2">
    <location>
        <begin position="148"/>
        <end position="173"/>
    </location>
</feature>
<proteinExistence type="predicted"/>
<dbReference type="Proteomes" id="UP001151760">
    <property type="component" value="Unassembled WGS sequence"/>
</dbReference>
<dbReference type="PANTHER" id="PTHR46148">
    <property type="entry name" value="CHROMO DOMAIN-CONTAINING PROTEIN"/>
    <property type="match status" value="1"/>
</dbReference>
<name>A0ABQ4WKG0_9ASTR</name>
<feature type="compositionally biased region" description="Basic and acidic residues" evidence="1">
    <location>
        <begin position="252"/>
        <end position="267"/>
    </location>
</feature>
<reference evidence="3" key="1">
    <citation type="journal article" date="2022" name="Int. J. Mol. Sci.">
        <title>Draft Genome of Tanacetum Coccineum: Genomic Comparison of Closely Related Tanacetum-Family Plants.</title>
        <authorList>
            <person name="Yamashiro T."/>
            <person name="Shiraishi A."/>
            <person name="Nakayama K."/>
            <person name="Satake H."/>
        </authorList>
    </citation>
    <scope>NUCLEOTIDE SEQUENCE</scope>
</reference>
<keyword evidence="4" id="KW-1185">Reference proteome</keyword>
<dbReference type="Pfam" id="PF24626">
    <property type="entry name" value="SH3_Tf2-1"/>
    <property type="match status" value="1"/>
</dbReference>
<accession>A0ABQ4WKG0</accession>
<sequence length="461" mass="52593">QHVVKQKMTLDIHNWSSSVHQEIHKIVKDEIFPIVNQVDARLQNFKIQFLKEATKCFRDFKYLAKEDDESLAKHKALELEIERLLRAVVSQDIMSIVLKSANVSKSANQKKHKVFETPEAEFMYLSASCLLMMNGNPSRVIIKQLCDRYKLELPEELSRVHNTFHVSNLKKCHADEPLAVPLDGLHFDDKLQFVEEPIEITDREVKRLKRSRIPLVKVRWNSKRGPEFTWEREDQFRKKYPHLFSRTGPSSRGHDEEGILRRIRDYPVTEETTGDDDDDERRGDLAPGLPHEAIPSPPLPIPSPPPNSPTYVEGSLGSRAAGIRQRDALPSPVHETEMPEICLPLRKRPCRTTPGPGYEVGESSAAGAARQSLESLAMVVRLDDARQCRLIRAESTCLYRDRPFIEHCPSGWRGGPEVISCVGTIDGMLAFRAADRRRRTDDLDLLNSDIGDRAVSGWLYR</sequence>
<dbReference type="InterPro" id="IPR056924">
    <property type="entry name" value="SH3_Tf2-1"/>
</dbReference>
<feature type="compositionally biased region" description="Pro residues" evidence="1">
    <location>
        <begin position="295"/>
        <end position="308"/>
    </location>
</feature>
<feature type="region of interest" description="Disordered" evidence="1">
    <location>
        <begin position="242"/>
        <end position="310"/>
    </location>
</feature>
<reference evidence="3" key="2">
    <citation type="submission" date="2022-01" db="EMBL/GenBank/DDBJ databases">
        <authorList>
            <person name="Yamashiro T."/>
            <person name="Shiraishi A."/>
            <person name="Satake H."/>
            <person name="Nakayama K."/>
        </authorList>
    </citation>
    <scope>NUCLEOTIDE SEQUENCE</scope>
</reference>
<dbReference type="EMBL" id="BQNB010008721">
    <property type="protein sequence ID" value="GJS53375.1"/>
    <property type="molecule type" value="Genomic_DNA"/>
</dbReference>
<protein>
    <recommendedName>
        <fullName evidence="2">Tf2-1-like SH3-like domain-containing protein</fullName>
    </recommendedName>
</protein>
<dbReference type="PANTHER" id="PTHR46148:SF59">
    <property type="entry name" value="NUCLEOTIDYLTRANSFERASE, RIBONUCLEASE H"/>
    <property type="match status" value="1"/>
</dbReference>
<evidence type="ECO:0000256" key="1">
    <source>
        <dbReference type="SAM" id="MobiDB-lite"/>
    </source>
</evidence>
<feature type="non-terminal residue" evidence="3">
    <location>
        <position position="1"/>
    </location>
</feature>
<evidence type="ECO:0000313" key="3">
    <source>
        <dbReference type="EMBL" id="GJS53375.1"/>
    </source>
</evidence>
<comment type="caution">
    <text evidence="3">The sequence shown here is derived from an EMBL/GenBank/DDBJ whole genome shotgun (WGS) entry which is preliminary data.</text>
</comment>
<evidence type="ECO:0000313" key="4">
    <source>
        <dbReference type="Proteomes" id="UP001151760"/>
    </source>
</evidence>
<evidence type="ECO:0000259" key="2">
    <source>
        <dbReference type="Pfam" id="PF24626"/>
    </source>
</evidence>
<gene>
    <name evidence="3" type="ORF">Tco_0626737</name>
</gene>